<dbReference type="RefSeq" id="WP_380084160.1">
    <property type="nucleotide sequence ID" value="NZ_JBHSWD010000003.1"/>
</dbReference>
<dbReference type="InterPro" id="IPR003374">
    <property type="entry name" value="ApbE-like_sf"/>
</dbReference>
<dbReference type="GO" id="GO:0016740">
    <property type="term" value="F:transferase activity"/>
    <property type="evidence" value="ECO:0007669"/>
    <property type="project" value="UniProtKB-KW"/>
</dbReference>
<keyword evidence="5 11" id="KW-0808">Transferase</keyword>
<keyword evidence="13" id="KW-1185">Reference proteome</keyword>
<keyword evidence="4 11" id="KW-0285">Flavoprotein</keyword>
<dbReference type="EMBL" id="JBHSWD010000003">
    <property type="protein sequence ID" value="MFC6593041.1"/>
    <property type="molecule type" value="Genomic_DNA"/>
</dbReference>
<proteinExistence type="inferred from homology"/>
<dbReference type="Pfam" id="PF02424">
    <property type="entry name" value="ApbE"/>
    <property type="match status" value="1"/>
</dbReference>
<evidence type="ECO:0000256" key="2">
    <source>
        <dbReference type="ARBA" id="ARBA00011955"/>
    </source>
</evidence>
<protein>
    <recommendedName>
        <fullName evidence="3 11">FAD:protein FMN transferase</fullName>
        <ecNumber evidence="2 11">2.7.1.180</ecNumber>
    </recommendedName>
    <alternativeName>
        <fullName evidence="9 11">Flavin transferase</fullName>
    </alternativeName>
</protein>
<dbReference type="InterPro" id="IPR024932">
    <property type="entry name" value="ApbE"/>
</dbReference>
<dbReference type="EC" id="2.7.1.180" evidence="2 11"/>
<sequence>MWPRCLHRADYEQVLGTFLSLQIGARSRAEAAEAEKRLWDEVERLSNLLHPFDPSSELNRWQSGTQPLHLSPELQDVLALARTYQAVTGGAFHPGVVRLGELWDEAAATAAEPDPLLLQAECSRLQAPYAVSSELGTRPPPYRLNLSAVAKGYIVDRAVLAAVQSPGVSEAWVNIGGDLRHLGRGSCTAGVAHPAQPGENPQYLVTLRGQALASSGHQQRGRRVAGRWHSHVIDPRTGRCAAAVAGASVLAHCCAAADALATALSALSLSEGLELCRRERVAALIFLPGGQVRATDCWPARRTRQTA</sequence>
<dbReference type="Gene3D" id="3.10.520.10">
    <property type="entry name" value="ApbE-like domains"/>
    <property type="match status" value="1"/>
</dbReference>
<comment type="similarity">
    <text evidence="11">Belongs to the ApbE family.</text>
</comment>
<organism evidence="12 13">
    <name type="scientific">Deinococcus lacus</name>
    <dbReference type="NCBI Taxonomy" id="392561"/>
    <lineage>
        <taxon>Bacteria</taxon>
        <taxon>Thermotogati</taxon>
        <taxon>Deinococcota</taxon>
        <taxon>Deinococci</taxon>
        <taxon>Deinococcales</taxon>
        <taxon>Deinococcaceae</taxon>
        <taxon>Deinococcus</taxon>
    </lineage>
</organism>
<comment type="caution">
    <text evidence="12">The sequence shown here is derived from an EMBL/GenBank/DDBJ whole genome shotgun (WGS) entry which is preliminary data.</text>
</comment>
<evidence type="ECO:0000256" key="7">
    <source>
        <dbReference type="ARBA" id="ARBA00022827"/>
    </source>
</evidence>
<dbReference type="Proteomes" id="UP001596297">
    <property type="component" value="Unassembled WGS sequence"/>
</dbReference>
<dbReference type="SUPFAM" id="SSF143631">
    <property type="entry name" value="ApbE-like"/>
    <property type="match status" value="1"/>
</dbReference>
<comment type="cofactor">
    <cofactor evidence="1">
        <name>Mg(2+)</name>
        <dbReference type="ChEBI" id="CHEBI:18420"/>
    </cofactor>
</comment>
<keyword evidence="7 11" id="KW-0274">FAD</keyword>
<accession>A0ABW1YFC5</accession>
<evidence type="ECO:0000256" key="11">
    <source>
        <dbReference type="PIRNR" id="PIRNR006268"/>
    </source>
</evidence>
<evidence type="ECO:0000256" key="10">
    <source>
        <dbReference type="ARBA" id="ARBA00048540"/>
    </source>
</evidence>
<keyword evidence="8 11" id="KW-0460">Magnesium</keyword>
<evidence type="ECO:0000256" key="5">
    <source>
        <dbReference type="ARBA" id="ARBA00022679"/>
    </source>
</evidence>
<keyword evidence="6 11" id="KW-0479">Metal-binding</keyword>
<dbReference type="PANTHER" id="PTHR30040">
    <property type="entry name" value="THIAMINE BIOSYNTHESIS LIPOPROTEIN APBE"/>
    <property type="match status" value="1"/>
</dbReference>
<evidence type="ECO:0000313" key="13">
    <source>
        <dbReference type="Proteomes" id="UP001596297"/>
    </source>
</evidence>
<evidence type="ECO:0000256" key="9">
    <source>
        <dbReference type="ARBA" id="ARBA00031306"/>
    </source>
</evidence>
<gene>
    <name evidence="12" type="ORF">ACFP81_14190</name>
</gene>
<evidence type="ECO:0000256" key="3">
    <source>
        <dbReference type="ARBA" id="ARBA00016337"/>
    </source>
</evidence>
<evidence type="ECO:0000256" key="4">
    <source>
        <dbReference type="ARBA" id="ARBA00022630"/>
    </source>
</evidence>
<reference evidence="13" key="1">
    <citation type="journal article" date="2019" name="Int. J. Syst. Evol. Microbiol.">
        <title>The Global Catalogue of Microorganisms (GCM) 10K type strain sequencing project: providing services to taxonomists for standard genome sequencing and annotation.</title>
        <authorList>
            <consortium name="The Broad Institute Genomics Platform"/>
            <consortium name="The Broad Institute Genome Sequencing Center for Infectious Disease"/>
            <person name="Wu L."/>
            <person name="Ma J."/>
        </authorList>
    </citation>
    <scope>NUCLEOTIDE SEQUENCE [LARGE SCALE GENOMIC DNA]</scope>
    <source>
        <strain evidence="13">CGMCC 1.15772</strain>
    </source>
</reference>
<comment type="catalytic activity">
    <reaction evidence="10 11">
        <text>L-threonyl-[protein] + FAD = FMN-L-threonyl-[protein] + AMP + H(+)</text>
        <dbReference type="Rhea" id="RHEA:36847"/>
        <dbReference type="Rhea" id="RHEA-COMP:11060"/>
        <dbReference type="Rhea" id="RHEA-COMP:11061"/>
        <dbReference type="ChEBI" id="CHEBI:15378"/>
        <dbReference type="ChEBI" id="CHEBI:30013"/>
        <dbReference type="ChEBI" id="CHEBI:57692"/>
        <dbReference type="ChEBI" id="CHEBI:74257"/>
        <dbReference type="ChEBI" id="CHEBI:456215"/>
        <dbReference type="EC" id="2.7.1.180"/>
    </reaction>
</comment>
<dbReference type="PANTHER" id="PTHR30040:SF2">
    <property type="entry name" value="FAD:PROTEIN FMN TRANSFERASE"/>
    <property type="match status" value="1"/>
</dbReference>
<evidence type="ECO:0000256" key="8">
    <source>
        <dbReference type="ARBA" id="ARBA00022842"/>
    </source>
</evidence>
<evidence type="ECO:0000256" key="1">
    <source>
        <dbReference type="ARBA" id="ARBA00001946"/>
    </source>
</evidence>
<evidence type="ECO:0000256" key="6">
    <source>
        <dbReference type="ARBA" id="ARBA00022723"/>
    </source>
</evidence>
<evidence type="ECO:0000313" key="12">
    <source>
        <dbReference type="EMBL" id="MFC6593041.1"/>
    </source>
</evidence>
<dbReference type="PIRSF" id="PIRSF006268">
    <property type="entry name" value="ApbE"/>
    <property type="match status" value="1"/>
</dbReference>
<name>A0ABW1YFC5_9DEIO</name>